<dbReference type="OrthoDB" id="24338at2759"/>
<dbReference type="Proteomes" id="UP000076078">
    <property type="component" value="Unassembled WGS sequence"/>
</dbReference>
<name>A0A151Z7F7_TIELA</name>
<reference evidence="2 3" key="1">
    <citation type="submission" date="2015-12" db="EMBL/GenBank/DDBJ databases">
        <title>Dictyostelia acquired genes for synthesis and detection of signals that induce cell-type specialization by lateral gene transfer from prokaryotes.</title>
        <authorList>
            <person name="Gloeckner G."/>
            <person name="Schaap P."/>
        </authorList>
    </citation>
    <scope>NUCLEOTIDE SEQUENCE [LARGE SCALE GENOMIC DNA]</scope>
    <source>
        <strain evidence="2 3">TK</strain>
    </source>
</reference>
<feature type="chain" id="PRO_5007592921" description="EGF-like domain-containing protein" evidence="1">
    <location>
        <begin position="26"/>
        <end position="1130"/>
    </location>
</feature>
<comment type="caution">
    <text evidence="2">The sequence shown here is derived from an EMBL/GenBank/DDBJ whole genome shotgun (WGS) entry which is preliminary data.</text>
</comment>
<evidence type="ECO:0008006" key="4">
    <source>
        <dbReference type="Google" id="ProtNLM"/>
    </source>
</evidence>
<protein>
    <recommendedName>
        <fullName evidence="4">EGF-like domain-containing protein</fullName>
    </recommendedName>
</protein>
<organism evidence="2 3">
    <name type="scientific">Tieghemostelium lacteum</name>
    <name type="common">Slime mold</name>
    <name type="synonym">Dictyostelium lacteum</name>
    <dbReference type="NCBI Taxonomy" id="361077"/>
    <lineage>
        <taxon>Eukaryota</taxon>
        <taxon>Amoebozoa</taxon>
        <taxon>Evosea</taxon>
        <taxon>Eumycetozoa</taxon>
        <taxon>Dictyostelia</taxon>
        <taxon>Dictyosteliales</taxon>
        <taxon>Raperosteliaceae</taxon>
        <taxon>Tieghemostelium</taxon>
    </lineage>
</organism>
<sequence>MNTSSQVLLVLILGIIVAFSGKTKASITIDGVSLVNVELSSNNISWVTPYTPSVTFLLEFELENGIELSGGQINFPSPIPTTINVAWNQMNIWPQYYVSTHYTQSLTGSFNISVCVPLDLVNTCNIKVGQSSVQCVYDVQIKRVNDEISVFTYSQMVKEFPNSAPLQVNQNTKAPSVNDFQVTVHPEGPLVSFAFNLEYFGRGLSELQLTLGGSSKIPIQMVLNYFTTNNGYIYLEYLFQPATTGYSYTIQGISVTDLDGNVLSLTQSQIQNLFGVSSFQLPKDSVNSKLFTYQNDPNNPVSAQGTQWTSLLSNVYLQTPLSSLTCTTLNGYCATLYKNSTWVQVYNYILPNYATAKNNQATFMATTVDTQTTGMVSYAYQNTKTPPTIYNNATYSVSTIDQLDPFYVEINVSISLSDSVLNNIQLQIGYDIIILSPSNIFKGNPGGVCNLGTTFLMDSTIDLLDQYTVVIQDMKNQENENLHFNGPPTTSRIQIADRTYDLLFFSTVFNLSSSDSIFSTIPVMINTYSNHSDNLNSNLFFSWPNVEDDLDVYNLQSSTTDYSDINTFFINDNGYETQYQSYWTVYNQFSAFQQNGDFTLTISLKGSNFTNSGNYPLTSVCFSVIQPPFQPTLLSQVTMSPSNIIVSNQTSSIQVTIQTKGSIVNQLELIQFVSNSQNQYLNTTLSTCQLQSYSSDTLISDITCTIPVSNLPTQTIFFNLQAVIQGQPVYIPNVQLQESGFPSYIQITGPEDNGLVPNITQFSTTFNSQTNTISIQYNIENECNFVAPGTPVNFTLFSRDSVTHYLTPFTTSYNEIFITKSSFSGSFDINLCELDGFNYSFQNIGIFISINSTIAGTQYQFPYEYLVEMDPNQQNFPTNNAVCDFSGPRLVNTGVLNQQSVYNTESNSINITVYYDITDDLSGFSSLEGYVRLVGQDVAVDGFYFQEFTIDSQNLISGNLRNGRYYFNFTLPQYTNGTYQFSVNSITDNIGNQRNYTFQNIKLITKTPTQINTYSYYPNPNNPFINTLVVDNSTNTILITTEGYSTMVYMLPIGAGVSGKVYATQLKNNTYSIYYNPPNVNSGTYYFAICLVSNSLNTVCTSQLDLVANSLPNSITVKNNNYVPPPTQNP</sequence>
<evidence type="ECO:0000256" key="1">
    <source>
        <dbReference type="SAM" id="SignalP"/>
    </source>
</evidence>
<dbReference type="EMBL" id="LODT01000039">
    <property type="protein sequence ID" value="KYQ89867.1"/>
    <property type="molecule type" value="Genomic_DNA"/>
</dbReference>
<accession>A0A151Z7F7</accession>
<gene>
    <name evidence="2" type="ORF">DLAC_09841</name>
</gene>
<dbReference type="AlphaFoldDB" id="A0A151Z7F7"/>
<keyword evidence="3" id="KW-1185">Reference proteome</keyword>
<proteinExistence type="predicted"/>
<feature type="signal peptide" evidence="1">
    <location>
        <begin position="1"/>
        <end position="25"/>
    </location>
</feature>
<evidence type="ECO:0000313" key="2">
    <source>
        <dbReference type="EMBL" id="KYQ89867.1"/>
    </source>
</evidence>
<evidence type="ECO:0000313" key="3">
    <source>
        <dbReference type="Proteomes" id="UP000076078"/>
    </source>
</evidence>
<dbReference type="InParanoid" id="A0A151Z7F7"/>
<keyword evidence="1" id="KW-0732">Signal</keyword>